<proteinExistence type="inferred from homology"/>
<keyword evidence="7 8" id="KW-0788">Thiol protease</keyword>
<dbReference type="GO" id="GO:0006508">
    <property type="term" value="P:proteolysis"/>
    <property type="evidence" value="ECO:0007669"/>
    <property type="project" value="UniProtKB-KW"/>
</dbReference>
<dbReference type="PANTHER" id="PTHR12473">
    <property type="entry name" value="UBIQUITIN CARBOXYL-TERMINAL HYDROLASE MINDY-4-RELATED"/>
    <property type="match status" value="1"/>
</dbReference>
<gene>
    <name evidence="10" type="ORF">OCTVUL_1B009328</name>
</gene>
<dbReference type="InterPro" id="IPR011992">
    <property type="entry name" value="EF-hand-dom_pair"/>
</dbReference>
<evidence type="ECO:0000313" key="11">
    <source>
        <dbReference type="Proteomes" id="UP001162480"/>
    </source>
</evidence>
<comment type="catalytic activity">
    <reaction evidence="1 8">
        <text>Thiol-dependent hydrolysis of ester, thioester, amide, peptide and isopeptide bonds formed by the C-terminal Gly of ubiquitin (a 76-residue protein attached to proteins as an intracellular targeting signal).</text>
        <dbReference type="EC" id="3.4.19.12"/>
    </reaction>
</comment>
<dbReference type="PROSITE" id="PS50222">
    <property type="entry name" value="EF_HAND_2"/>
    <property type="match status" value="1"/>
</dbReference>
<dbReference type="InterPro" id="IPR002048">
    <property type="entry name" value="EF_hand_dom"/>
</dbReference>
<evidence type="ECO:0000256" key="2">
    <source>
        <dbReference type="ARBA" id="ARBA00002107"/>
    </source>
</evidence>
<evidence type="ECO:0000256" key="4">
    <source>
        <dbReference type="ARBA" id="ARBA00022670"/>
    </source>
</evidence>
<reference evidence="10" key="1">
    <citation type="submission" date="2023-08" db="EMBL/GenBank/DDBJ databases">
        <authorList>
            <person name="Alioto T."/>
            <person name="Alioto T."/>
            <person name="Gomez Garrido J."/>
        </authorList>
    </citation>
    <scope>NUCLEOTIDE SEQUENCE</scope>
</reference>
<keyword evidence="4 8" id="KW-0645">Protease</keyword>
<accession>A0AA36B6W0</accession>
<evidence type="ECO:0000256" key="3">
    <source>
        <dbReference type="ARBA" id="ARBA00011074"/>
    </source>
</evidence>
<dbReference type="EMBL" id="OX597822">
    <property type="protein sequence ID" value="CAI9728246.1"/>
    <property type="molecule type" value="Genomic_DNA"/>
</dbReference>
<dbReference type="EC" id="3.4.19.12" evidence="8"/>
<dbReference type="GO" id="GO:0005509">
    <property type="term" value="F:calcium ion binding"/>
    <property type="evidence" value="ECO:0007669"/>
    <property type="project" value="InterPro"/>
</dbReference>
<protein>
    <recommendedName>
        <fullName evidence="8">Ubiquitin carboxyl-terminal hydrolase MINDY</fullName>
        <ecNumber evidence="8">3.4.19.12</ecNumber>
    </recommendedName>
</protein>
<dbReference type="Gene3D" id="1.10.238.10">
    <property type="entry name" value="EF-hand"/>
    <property type="match status" value="1"/>
</dbReference>
<keyword evidence="5 8" id="KW-0833">Ubl conjugation pathway</keyword>
<evidence type="ECO:0000259" key="9">
    <source>
        <dbReference type="PROSITE" id="PS50222"/>
    </source>
</evidence>
<dbReference type="InterPro" id="IPR025257">
    <property type="entry name" value="MINDY-3/4_CD"/>
</dbReference>
<keyword evidence="6 8" id="KW-0378">Hydrolase</keyword>
<dbReference type="SMART" id="SM01174">
    <property type="entry name" value="DUF4205"/>
    <property type="match status" value="1"/>
</dbReference>
<comment type="similarity">
    <text evidence="3 8">Belongs to the MINDY deubiquitinase family. FAM188 subfamily.</text>
</comment>
<comment type="function">
    <text evidence="2 8">Hydrolase that can remove 'Lys-48'-linked conjugated ubiquitin from proteins.</text>
</comment>
<dbReference type="GO" id="GO:0004843">
    <property type="term" value="F:cysteine-type deubiquitinase activity"/>
    <property type="evidence" value="ECO:0007669"/>
    <property type="project" value="UniProtKB-UniRule"/>
</dbReference>
<sequence>MASRETKLDPNLLQATRKLLWGNRVKEEVFSRWSQGFMFSEHEATALIQLEGGPCAVIAPVQTFILKHALFCSEEANGDLNVSEEMAITFLFHGLLEILLQLASDHYIIVTLEKNVNTTVNDNNTQEALQQDGGGTNPKRPRMDKDNFHSYLRCHQCSSTEELKTCMKENLSSFTKEYGVLLYLYSVILSKGIEQIKNEVEDPSESLIDGTYGHGSQSLINLLLTGRAVSNVWDHDKEISGLKMRGIYKQSYIGFLTLLEHLRYCEVGWFLKNPKCPIWLLASETHLTVLFSKEKGIVFPATQEMTAKQVFQKFDNEGNGFISTSSLGQLLQELDLGSEKEFVDVVRNKLDSENLGIITLSSFMQEFYPEEGSQGCPNRFIVFHYNGLSQSCPQTKVAYQEGSITLLVEEEYDMQIVVESTPIKTCLETNHILKEANNICTVSFILLGTEITIPVHRK</sequence>
<dbReference type="AlphaFoldDB" id="A0AA36B6W0"/>
<evidence type="ECO:0000256" key="8">
    <source>
        <dbReference type="RuleBase" id="RU367088"/>
    </source>
</evidence>
<feature type="domain" description="EF-hand" evidence="9">
    <location>
        <begin position="302"/>
        <end position="337"/>
    </location>
</feature>
<keyword evidence="11" id="KW-1185">Reference proteome</keyword>
<evidence type="ECO:0000256" key="6">
    <source>
        <dbReference type="ARBA" id="ARBA00022801"/>
    </source>
</evidence>
<dbReference type="GO" id="GO:0071108">
    <property type="term" value="P:protein K48-linked deubiquitination"/>
    <property type="evidence" value="ECO:0007669"/>
    <property type="project" value="InterPro"/>
</dbReference>
<evidence type="ECO:0000256" key="1">
    <source>
        <dbReference type="ARBA" id="ARBA00000707"/>
    </source>
</evidence>
<evidence type="ECO:0000313" key="10">
    <source>
        <dbReference type="EMBL" id="CAI9728246.1"/>
    </source>
</evidence>
<evidence type="ECO:0000256" key="5">
    <source>
        <dbReference type="ARBA" id="ARBA00022786"/>
    </source>
</evidence>
<organism evidence="10 11">
    <name type="scientific">Octopus vulgaris</name>
    <name type="common">Common octopus</name>
    <dbReference type="NCBI Taxonomy" id="6645"/>
    <lineage>
        <taxon>Eukaryota</taxon>
        <taxon>Metazoa</taxon>
        <taxon>Spiralia</taxon>
        <taxon>Lophotrochozoa</taxon>
        <taxon>Mollusca</taxon>
        <taxon>Cephalopoda</taxon>
        <taxon>Coleoidea</taxon>
        <taxon>Octopodiformes</taxon>
        <taxon>Octopoda</taxon>
        <taxon>Incirrata</taxon>
        <taxon>Octopodidae</taxon>
        <taxon>Octopus</taxon>
    </lineage>
</organism>
<dbReference type="InterPro" id="IPR039785">
    <property type="entry name" value="MINY3/4"/>
</dbReference>
<dbReference type="PANTHER" id="PTHR12473:SF17">
    <property type="entry name" value="UBIQUITIN CARBOXYL-TERMINAL HYDROLASE MINDY-3"/>
    <property type="match status" value="1"/>
</dbReference>
<dbReference type="Proteomes" id="UP001162480">
    <property type="component" value="Chromosome 9"/>
</dbReference>
<evidence type="ECO:0000256" key="7">
    <source>
        <dbReference type="ARBA" id="ARBA00022807"/>
    </source>
</evidence>
<dbReference type="Pfam" id="PF13898">
    <property type="entry name" value="MINDY-3_4_CD"/>
    <property type="match status" value="1"/>
</dbReference>
<name>A0AA36B6W0_OCTVU</name>
<dbReference type="SUPFAM" id="SSF47473">
    <property type="entry name" value="EF-hand"/>
    <property type="match status" value="1"/>
</dbReference>
<dbReference type="GO" id="GO:1990380">
    <property type="term" value="F:K48-linked deubiquitinase activity"/>
    <property type="evidence" value="ECO:0007669"/>
    <property type="project" value="UniProtKB-UniRule"/>
</dbReference>